<gene>
    <name evidence="1" type="ORF">COB67_05550</name>
</gene>
<evidence type="ECO:0000313" key="2">
    <source>
        <dbReference type="Proteomes" id="UP000218113"/>
    </source>
</evidence>
<accession>A0A2A4T6R1</accession>
<organism evidence="1 2">
    <name type="scientific">SAR324 cluster bacterium</name>
    <dbReference type="NCBI Taxonomy" id="2024889"/>
    <lineage>
        <taxon>Bacteria</taxon>
        <taxon>Deltaproteobacteria</taxon>
        <taxon>SAR324 cluster</taxon>
    </lineage>
</organism>
<dbReference type="AlphaFoldDB" id="A0A2A4T6R1"/>
<name>A0A2A4T6R1_9DELT</name>
<sequence length="94" mass="10785">MKKKRVEAKLSWLGHFCTFASPELMWPNVCLLVAKHATWLRLEGETSWNRPAKFEEEGILHGVRAVELVRAEARKKKAELQKSGKGKKGKRKSK</sequence>
<protein>
    <submittedName>
        <fullName evidence="1">Uncharacterized protein</fullName>
    </submittedName>
</protein>
<dbReference type="Proteomes" id="UP000218113">
    <property type="component" value="Unassembled WGS sequence"/>
</dbReference>
<reference evidence="2" key="1">
    <citation type="submission" date="2017-08" db="EMBL/GenBank/DDBJ databases">
        <title>A dynamic microbial community with high functional redundancy inhabits the cold, oxic subseafloor aquifer.</title>
        <authorList>
            <person name="Tully B.J."/>
            <person name="Wheat C.G."/>
            <person name="Glazer B.T."/>
            <person name="Huber J.A."/>
        </authorList>
    </citation>
    <scope>NUCLEOTIDE SEQUENCE [LARGE SCALE GENOMIC DNA]</scope>
</reference>
<evidence type="ECO:0000313" key="1">
    <source>
        <dbReference type="EMBL" id="PCI28815.1"/>
    </source>
</evidence>
<comment type="caution">
    <text evidence="1">The sequence shown here is derived from an EMBL/GenBank/DDBJ whole genome shotgun (WGS) entry which is preliminary data.</text>
</comment>
<proteinExistence type="predicted"/>
<dbReference type="EMBL" id="NVSR01000025">
    <property type="protein sequence ID" value="PCI28815.1"/>
    <property type="molecule type" value="Genomic_DNA"/>
</dbReference>